<dbReference type="InterPro" id="IPR027275">
    <property type="entry name" value="PRC-brl_dom"/>
</dbReference>
<feature type="compositionally biased region" description="Basic and acidic residues" evidence="1">
    <location>
        <begin position="49"/>
        <end position="61"/>
    </location>
</feature>
<feature type="compositionally biased region" description="Polar residues" evidence="1">
    <location>
        <begin position="25"/>
        <end position="45"/>
    </location>
</feature>
<dbReference type="EMBL" id="CP151502">
    <property type="protein sequence ID" value="WZN59469.1"/>
    <property type="molecule type" value="Genomic_DNA"/>
</dbReference>
<dbReference type="SUPFAM" id="SSF50346">
    <property type="entry name" value="PRC-barrel domain"/>
    <property type="match status" value="2"/>
</dbReference>
<dbReference type="Pfam" id="PF05239">
    <property type="entry name" value="PRC"/>
    <property type="match status" value="2"/>
</dbReference>
<evidence type="ECO:0000259" key="2">
    <source>
        <dbReference type="Pfam" id="PF05239"/>
    </source>
</evidence>
<feature type="compositionally biased region" description="Basic and acidic residues" evidence="1">
    <location>
        <begin position="386"/>
        <end position="398"/>
    </location>
</feature>
<accession>A0AAX4P0N6</accession>
<evidence type="ECO:0000256" key="1">
    <source>
        <dbReference type="SAM" id="MobiDB-lite"/>
    </source>
</evidence>
<feature type="domain" description="PRC-barrel" evidence="2">
    <location>
        <begin position="190"/>
        <end position="264"/>
    </location>
</feature>
<feature type="compositionally biased region" description="Low complexity" evidence="1">
    <location>
        <begin position="329"/>
        <end position="340"/>
    </location>
</feature>
<name>A0AAX4P0N6_9CHLO</name>
<sequence>MKTKTRARADQTGRQEQGYPRGESYRTQPNPQPNSAADQNRGPQTQQARQREAQVRERQGERANQQTVGPRQTPQQARQPRQRDPRQAGAGRRSGSSSRGRGQDPADVLLSRSFLLGKPVITRTTGTNLGVVNQMWVDPRDWKLVCLDVRENMLWGEQDSVMLDRLRQIGDVVLVHDESDAQRNVGIYGLNYLVGSEVVTETGGYLGKCRDFTFNPEDGQVATIEFDSFGTPVVPSSVLSTYAVNCSEVVSVGPDRIVVAAGAESRVQQLSSGVMQRLALYEPPWEAAYRDQLEMDYYGNQYALPPGAQQYDQQYDYRQDPYYQQRQEQVGFSQQQNPNQYAPPPRGGRQAVPRGGRQGGPTMAAGRGGGPEGQQQYEDFIEVDEREPVYEAQADSKDNAYPARYNREEDRL</sequence>
<gene>
    <name evidence="3" type="ORF">HKI87_02g09950</name>
</gene>
<evidence type="ECO:0000313" key="3">
    <source>
        <dbReference type="EMBL" id="WZN59469.1"/>
    </source>
</evidence>
<feature type="region of interest" description="Disordered" evidence="1">
    <location>
        <begin position="1"/>
        <end position="106"/>
    </location>
</feature>
<organism evidence="3 4">
    <name type="scientific">Chloropicon roscoffensis</name>
    <dbReference type="NCBI Taxonomy" id="1461544"/>
    <lineage>
        <taxon>Eukaryota</taxon>
        <taxon>Viridiplantae</taxon>
        <taxon>Chlorophyta</taxon>
        <taxon>Chloropicophyceae</taxon>
        <taxon>Chloropicales</taxon>
        <taxon>Chloropicaceae</taxon>
        <taxon>Chloropicon</taxon>
    </lineage>
</organism>
<feature type="region of interest" description="Disordered" evidence="1">
    <location>
        <begin position="329"/>
        <end position="412"/>
    </location>
</feature>
<dbReference type="Proteomes" id="UP001472866">
    <property type="component" value="Chromosome 02"/>
</dbReference>
<feature type="domain" description="PRC-barrel" evidence="2">
    <location>
        <begin position="115"/>
        <end position="158"/>
    </location>
</feature>
<dbReference type="Gene3D" id="2.30.30.240">
    <property type="entry name" value="PRC-barrel domain"/>
    <property type="match status" value="2"/>
</dbReference>
<keyword evidence="4" id="KW-1185">Reference proteome</keyword>
<dbReference type="AlphaFoldDB" id="A0AAX4P0N6"/>
<feature type="compositionally biased region" description="Low complexity" evidence="1">
    <location>
        <begin position="70"/>
        <end position="79"/>
    </location>
</feature>
<proteinExistence type="predicted"/>
<feature type="compositionally biased region" description="Low complexity" evidence="1">
    <location>
        <begin position="87"/>
        <end position="100"/>
    </location>
</feature>
<evidence type="ECO:0000313" key="4">
    <source>
        <dbReference type="Proteomes" id="UP001472866"/>
    </source>
</evidence>
<dbReference type="InterPro" id="IPR011033">
    <property type="entry name" value="PRC_barrel-like_sf"/>
</dbReference>
<protein>
    <recommendedName>
        <fullName evidence="2">PRC-barrel domain-containing protein</fullName>
    </recommendedName>
</protein>
<reference evidence="3 4" key="1">
    <citation type="submission" date="2024-03" db="EMBL/GenBank/DDBJ databases">
        <title>Complete genome sequence of the green alga Chloropicon roscoffensis RCC1871.</title>
        <authorList>
            <person name="Lemieux C."/>
            <person name="Pombert J.-F."/>
            <person name="Otis C."/>
            <person name="Turmel M."/>
        </authorList>
    </citation>
    <scope>NUCLEOTIDE SEQUENCE [LARGE SCALE GENOMIC DNA]</scope>
    <source>
        <strain evidence="3 4">RCC1871</strain>
    </source>
</reference>
<dbReference type="PANTHER" id="PTHR36740:SF1">
    <property type="entry name" value="PRC-BARREL DOMAIN-CONTAINING PROTEIN"/>
    <property type="match status" value="1"/>
</dbReference>
<dbReference type="PANTHER" id="PTHR36740">
    <property type="entry name" value="PRC DOMAIN-CONTAINING PROTEIN"/>
    <property type="match status" value="1"/>
</dbReference>